<dbReference type="EMBL" id="JBHSFK010000055">
    <property type="protein sequence ID" value="MFC4507410.1"/>
    <property type="molecule type" value="Genomic_DNA"/>
</dbReference>
<evidence type="ECO:0000259" key="1">
    <source>
        <dbReference type="Pfam" id="PF13274"/>
    </source>
</evidence>
<dbReference type="Pfam" id="PF13274">
    <property type="entry name" value="SocA_Panacea"/>
    <property type="match status" value="1"/>
</dbReference>
<accession>A0ABV9B8N7</accession>
<reference evidence="3" key="1">
    <citation type="journal article" date="2019" name="Int. J. Syst. Evol. Microbiol.">
        <title>The Global Catalogue of Microorganisms (GCM) 10K type strain sequencing project: providing services to taxonomists for standard genome sequencing and annotation.</title>
        <authorList>
            <consortium name="The Broad Institute Genomics Platform"/>
            <consortium name="The Broad Institute Genome Sequencing Center for Infectious Disease"/>
            <person name="Wu L."/>
            <person name="Ma J."/>
        </authorList>
    </citation>
    <scope>NUCLEOTIDE SEQUENCE [LARGE SCALE GENOMIC DNA]</scope>
    <source>
        <strain evidence="3">CGMCC 4.7177</strain>
    </source>
</reference>
<organism evidence="2 3">
    <name type="scientific">Streptomyces vulcanius</name>
    <dbReference type="NCBI Taxonomy" id="1441876"/>
    <lineage>
        <taxon>Bacteria</taxon>
        <taxon>Bacillati</taxon>
        <taxon>Actinomycetota</taxon>
        <taxon>Actinomycetes</taxon>
        <taxon>Kitasatosporales</taxon>
        <taxon>Streptomycetaceae</taxon>
        <taxon>Streptomyces</taxon>
    </lineage>
</organism>
<proteinExistence type="predicted"/>
<gene>
    <name evidence="2" type="ORF">ACFPIH_49765</name>
</gene>
<protein>
    <submittedName>
        <fullName evidence="2">Panacea domain-containing protein</fullName>
    </submittedName>
</protein>
<sequence length="151" mass="17049">MASVHDVAAYILTKHGAMSAMKLQKLCYYAQAWSLAWDQAELFPEDFQAWANGPVARDLYNVHRGQFSVTAWPQGNPDNLTDEQRTSVDAVLDAYGKHTAQQLSELTHREQPWRTARGSLPEMVRSDAVISKESMQDFYASLITRDDAEDV</sequence>
<keyword evidence="3" id="KW-1185">Reference proteome</keyword>
<evidence type="ECO:0000313" key="3">
    <source>
        <dbReference type="Proteomes" id="UP001595839"/>
    </source>
</evidence>
<dbReference type="Proteomes" id="UP001595839">
    <property type="component" value="Unassembled WGS sequence"/>
</dbReference>
<evidence type="ECO:0000313" key="2">
    <source>
        <dbReference type="EMBL" id="MFC4507410.1"/>
    </source>
</evidence>
<name>A0ABV9B8N7_9ACTN</name>
<comment type="caution">
    <text evidence="2">The sequence shown here is derived from an EMBL/GenBank/DDBJ whole genome shotgun (WGS) entry which is preliminary data.</text>
</comment>
<dbReference type="InterPro" id="IPR025272">
    <property type="entry name" value="SocA_Panacea"/>
</dbReference>
<dbReference type="RefSeq" id="WP_381185799.1">
    <property type="nucleotide sequence ID" value="NZ_JBHSFK010000055.1"/>
</dbReference>
<feature type="domain" description="Antitoxin SocA-like Panacea" evidence="1">
    <location>
        <begin position="23"/>
        <end position="113"/>
    </location>
</feature>